<sequence>MFLARVIGSVVSTKKDETMTGRKLLLLRPMFPDEANPAALKPGGNTIVAVDALGAGAGDLVLFCQGSSARMATGMKPLPIDAAVVGLVDTVEVLGKKAT</sequence>
<dbReference type="PANTHER" id="PTHR36539:SF1">
    <property type="entry name" value="BACTERIAL MICROCOMPARTMENT SHELL VERTEX PROTEIN EUTN"/>
    <property type="match status" value="1"/>
</dbReference>
<dbReference type="GO" id="GO:0031469">
    <property type="term" value="C:bacterial microcompartment"/>
    <property type="evidence" value="ECO:0007669"/>
    <property type="project" value="UniProtKB-SubCell"/>
</dbReference>
<dbReference type="OrthoDB" id="196195at2"/>
<reference evidence="3 4" key="1">
    <citation type="submission" date="2016-01" db="EMBL/GenBank/DDBJ databases">
        <title>High potential of lignocellulose degradation of a new Verrucomicrobia species.</title>
        <authorList>
            <person name="Wang Y."/>
            <person name="Shi Y."/>
            <person name="Qiu Z."/>
            <person name="Liu S."/>
            <person name="Yang H."/>
        </authorList>
    </citation>
    <scope>NUCLEOTIDE SEQUENCE [LARGE SCALE GENOMIC DNA]</scope>
    <source>
        <strain evidence="3 4">TSB47</strain>
    </source>
</reference>
<evidence type="ECO:0000256" key="1">
    <source>
        <dbReference type="ARBA" id="ARBA00024322"/>
    </source>
</evidence>
<evidence type="ECO:0000256" key="2">
    <source>
        <dbReference type="ARBA" id="ARBA00024446"/>
    </source>
</evidence>
<dbReference type="Proteomes" id="UP000078486">
    <property type="component" value="Unassembled WGS sequence"/>
</dbReference>
<organism evidence="3 4">
    <name type="scientific">Termitidicoccus mucosus</name>
    <dbReference type="NCBI Taxonomy" id="1184151"/>
    <lineage>
        <taxon>Bacteria</taxon>
        <taxon>Pseudomonadati</taxon>
        <taxon>Verrucomicrobiota</taxon>
        <taxon>Opitutia</taxon>
        <taxon>Opitutales</taxon>
        <taxon>Opitutaceae</taxon>
        <taxon>Termitidicoccus</taxon>
    </lineage>
</organism>
<dbReference type="InterPro" id="IPR036677">
    <property type="entry name" value="EutN_CcmL_sf"/>
</dbReference>
<keyword evidence="4" id="KW-1185">Reference proteome</keyword>
<dbReference type="Gene3D" id="2.40.50.220">
    <property type="entry name" value="EutN/Ccml"/>
    <property type="match status" value="1"/>
</dbReference>
<dbReference type="EMBL" id="LRRQ01000168">
    <property type="protein sequence ID" value="OAM87556.1"/>
    <property type="molecule type" value="Genomic_DNA"/>
</dbReference>
<dbReference type="STRING" id="1184151.AW736_22405"/>
<dbReference type="RefSeq" id="WP_068772533.1">
    <property type="nucleotide sequence ID" value="NZ_CP109796.1"/>
</dbReference>
<protein>
    <submittedName>
        <fullName evidence="3">Ethanolamine utilization protein EutN</fullName>
    </submittedName>
</protein>
<dbReference type="Pfam" id="PF03319">
    <property type="entry name" value="EutN_CcmL"/>
    <property type="match status" value="1"/>
</dbReference>
<evidence type="ECO:0000313" key="3">
    <source>
        <dbReference type="EMBL" id="OAM87556.1"/>
    </source>
</evidence>
<keyword evidence="2" id="KW-1283">Bacterial microcompartment</keyword>
<name>A0A178IEV7_9BACT</name>
<evidence type="ECO:0000313" key="4">
    <source>
        <dbReference type="Proteomes" id="UP000078486"/>
    </source>
</evidence>
<comment type="caution">
    <text evidence="3">The sequence shown here is derived from an EMBL/GenBank/DDBJ whole genome shotgun (WGS) entry which is preliminary data.</text>
</comment>
<accession>A0A178IEV7</accession>
<comment type="subcellular location">
    <subcellularLocation>
        <location evidence="1">Bacterial microcompartment</location>
    </subcellularLocation>
</comment>
<gene>
    <name evidence="3" type="ORF">AW736_22405</name>
</gene>
<dbReference type="PANTHER" id="PTHR36539">
    <property type="entry name" value="ETHANOLAMINE UTILIZATION PROTEIN EUTN"/>
    <property type="match status" value="1"/>
</dbReference>
<proteinExistence type="predicted"/>
<dbReference type="PROSITE" id="PS51932">
    <property type="entry name" value="BMV"/>
    <property type="match status" value="1"/>
</dbReference>
<dbReference type="CDD" id="cd01614">
    <property type="entry name" value="EutN_CcmL"/>
    <property type="match status" value="1"/>
</dbReference>
<dbReference type="SUPFAM" id="SSF159133">
    <property type="entry name" value="EutN/CcmL-like"/>
    <property type="match status" value="1"/>
</dbReference>
<dbReference type="InterPro" id="IPR004992">
    <property type="entry name" value="EutN_CcmL"/>
</dbReference>
<dbReference type="AlphaFoldDB" id="A0A178IEV7"/>